<organism evidence="10 11">
    <name type="scientific">Azospirillum oryzae</name>
    <dbReference type="NCBI Taxonomy" id="286727"/>
    <lineage>
        <taxon>Bacteria</taxon>
        <taxon>Pseudomonadati</taxon>
        <taxon>Pseudomonadota</taxon>
        <taxon>Alphaproteobacteria</taxon>
        <taxon>Rhodospirillales</taxon>
        <taxon>Azospirillaceae</taxon>
        <taxon>Azospirillum</taxon>
    </lineage>
</organism>
<evidence type="ECO:0000256" key="3">
    <source>
        <dbReference type="ARBA" id="ARBA00023224"/>
    </source>
</evidence>
<evidence type="ECO:0000256" key="5">
    <source>
        <dbReference type="PROSITE-ProRule" id="PRU00284"/>
    </source>
</evidence>
<dbReference type="SMART" id="SM00304">
    <property type="entry name" value="HAMP"/>
    <property type="match status" value="2"/>
</dbReference>
<dbReference type="EMBL" id="CP054618">
    <property type="protein sequence ID" value="QKS50570.1"/>
    <property type="molecule type" value="Genomic_DNA"/>
</dbReference>
<dbReference type="RefSeq" id="WP_149199851.1">
    <property type="nucleotide sequence ID" value="NZ_BSOV01000013.1"/>
</dbReference>
<feature type="transmembrane region" description="Helical" evidence="6">
    <location>
        <begin position="12"/>
        <end position="35"/>
    </location>
</feature>
<dbReference type="PANTHER" id="PTHR32089">
    <property type="entry name" value="METHYL-ACCEPTING CHEMOTAXIS PROTEIN MCPB"/>
    <property type="match status" value="1"/>
</dbReference>
<feature type="domain" description="Methyl-accepting transducer" evidence="7">
    <location>
        <begin position="297"/>
        <end position="533"/>
    </location>
</feature>
<keyword evidence="6" id="KW-0472">Membrane</keyword>
<keyword evidence="11" id="KW-1185">Reference proteome</keyword>
<dbReference type="CDD" id="cd06225">
    <property type="entry name" value="HAMP"/>
    <property type="match status" value="1"/>
</dbReference>
<comment type="subcellular location">
    <subcellularLocation>
        <location evidence="1">Cell inner membrane</location>
        <topology evidence="1">Multi-pass membrane protein</topology>
    </subcellularLocation>
</comment>
<protein>
    <submittedName>
        <fullName evidence="10">HAMP domain-containing protein</fullName>
    </submittedName>
</protein>
<geneLocation type="plasmid" evidence="10 11">
    <name>unnamed4</name>
</geneLocation>
<keyword evidence="6" id="KW-0812">Transmembrane</keyword>
<comment type="similarity">
    <text evidence="4">Belongs to the methyl-accepting chemotaxis (MCP) protein family.</text>
</comment>
<dbReference type="Pfam" id="PF00015">
    <property type="entry name" value="MCPsignal"/>
    <property type="match status" value="1"/>
</dbReference>
<evidence type="ECO:0000256" key="4">
    <source>
        <dbReference type="ARBA" id="ARBA00029447"/>
    </source>
</evidence>
<evidence type="ECO:0000259" key="7">
    <source>
        <dbReference type="PROSITE" id="PS50111"/>
    </source>
</evidence>
<evidence type="ECO:0000259" key="8">
    <source>
        <dbReference type="PROSITE" id="PS50192"/>
    </source>
</evidence>
<dbReference type="GO" id="GO:0004888">
    <property type="term" value="F:transmembrane signaling receptor activity"/>
    <property type="evidence" value="ECO:0007669"/>
    <property type="project" value="InterPro"/>
</dbReference>
<dbReference type="Pfam" id="PF00672">
    <property type="entry name" value="HAMP"/>
    <property type="match status" value="1"/>
</dbReference>
<keyword evidence="2" id="KW-0997">Cell inner membrane</keyword>
<name>A0A6N1AGD7_9PROT</name>
<accession>A0A6N1AGD7</accession>
<dbReference type="Gene3D" id="6.10.340.10">
    <property type="match status" value="1"/>
</dbReference>
<evidence type="ECO:0000259" key="9">
    <source>
        <dbReference type="PROSITE" id="PS50885"/>
    </source>
</evidence>
<dbReference type="Gene3D" id="1.10.287.950">
    <property type="entry name" value="Methyl-accepting chemotaxis protein"/>
    <property type="match status" value="1"/>
</dbReference>
<sequence>MNTGPGTRAKGIATKLLLLFGMFVAVSFAVAGVNLRGLEAIGRSGEATVQGYEVIGRLQQILQNVSEQDMAVSLYLASTNPEVLAPFKDTLRRRFDTLVAETQALRPADLPHRARLEATVEAVKQWRGAVQGDIRIMTATDASRNAIERIRHSVSETIEAERTALAAQSQAASERFAEQRLIMAVGAAASVIGAVILYAFVARMVSRPMLRIAQVMQQLSAGDTRITVPHASRSDEIGTMARSVQVFRDALLERARLESEAAAQADRAAAEQQHLMAGISNRLESSVHSVVAALNERAGQLQKRFGIVFEAAECSSREAAKVACLADEASVRVDAVAGGAEELSASIADVSSQVSRAADVAREATAKAHHTNAMVAGLETAAERIGRIVTLISEIAHRTNLLALNATIEAARAGEMGRGFAVVASEVKSLASQTGKATDEIKAQVDAMQSATGAAVTAIREIADTITAMQEISATIATAVEQQGAATADIARNVQGVASGTREVSHHITDVSVAAETSSATVREVQAVASEFVTEAENLHGAVARFLAQLRAA</sequence>
<dbReference type="Proteomes" id="UP000509702">
    <property type="component" value="Plasmid unnamed4"/>
</dbReference>
<dbReference type="PROSITE" id="PS50111">
    <property type="entry name" value="CHEMOTAXIS_TRANSDUC_2"/>
    <property type="match status" value="1"/>
</dbReference>
<keyword evidence="3 5" id="KW-0807">Transducer</keyword>
<feature type="domain" description="HAMP" evidence="9">
    <location>
        <begin position="203"/>
        <end position="256"/>
    </location>
</feature>
<evidence type="ECO:0000256" key="1">
    <source>
        <dbReference type="ARBA" id="ARBA00004429"/>
    </source>
</evidence>
<dbReference type="InterPro" id="IPR000727">
    <property type="entry name" value="T_SNARE_dom"/>
</dbReference>
<evidence type="ECO:0000256" key="2">
    <source>
        <dbReference type="ARBA" id="ARBA00022519"/>
    </source>
</evidence>
<dbReference type="PROSITE" id="PS50885">
    <property type="entry name" value="HAMP"/>
    <property type="match status" value="1"/>
</dbReference>
<dbReference type="PRINTS" id="PR00260">
    <property type="entry name" value="CHEMTRNSDUCR"/>
</dbReference>
<dbReference type="OrthoDB" id="8482111at2"/>
<dbReference type="SMART" id="SM00283">
    <property type="entry name" value="MA"/>
    <property type="match status" value="1"/>
</dbReference>
<dbReference type="SUPFAM" id="SSF58104">
    <property type="entry name" value="Methyl-accepting chemotaxis protein (MCP) signaling domain"/>
    <property type="match status" value="1"/>
</dbReference>
<dbReference type="GO" id="GO:0006935">
    <property type="term" value="P:chemotaxis"/>
    <property type="evidence" value="ECO:0007669"/>
    <property type="project" value="InterPro"/>
</dbReference>
<evidence type="ECO:0000256" key="6">
    <source>
        <dbReference type="SAM" id="Phobius"/>
    </source>
</evidence>
<dbReference type="InterPro" id="IPR003660">
    <property type="entry name" value="HAMP_dom"/>
</dbReference>
<dbReference type="PANTHER" id="PTHR32089:SF112">
    <property type="entry name" value="LYSOZYME-LIKE PROTEIN-RELATED"/>
    <property type="match status" value="1"/>
</dbReference>
<feature type="transmembrane region" description="Helical" evidence="6">
    <location>
        <begin position="181"/>
        <end position="201"/>
    </location>
</feature>
<evidence type="ECO:0000313" key="11">
    <source>
        <dbReference type="Proteomes" id="UP000509702"/>
    </source>
</evidence>
<dbReference type="AlphaFoldDB" id="A0A6N1AGD7"/>
<gene>
    <name evidence="10" type="ORF">HUE56_08545</name>
</gene>
<keyword evidence="6" id="KW-1133">Transmembrane helix</keyword>
<reference evidence="10 11" key="1">
    <citation type="submission" date="2020-06" db="EMBL/GenBank/DDBJ databases">
        <title>Complete genome of Azosprillum oryzae KACC14407.</title>
        <authorList>
            <person name="Kim M."/>
            <person name="Park Y.-J."/>
            <person name="Shin J.-H."/>
        </authorList>
    </citation>
    <scope>NUCLEOTIDE SEQUENCE [LARGE SCALE GENOMIC DNA]</scope>
    <source>
        <strain evidence="10 11">KACC 14407</strain>
        <plasmid evidence="10 11">unnamed4</plasmid>
    </source>
</reference>
<dbReference type="InterPro" id="IPR004089">
    <property type="entry name" value="MCPsignal_dom"/>
</dbReference>
<dbReference type="GO" id="GO:0005886">
    <property type="term" value="C:plasma membrane"/>
    <property type="evidence" value="ECO:0007669"/>
    <property type="project" value="UniProtKB-SubCell"/>
</dbReference>
<feature type="domain" description="T-SNARE coiled-coil homology" evidence="8">
    <location>
        <begin position="459"/>
        <end position="511"/>
    </location>
</feature>
<evidence type="ECO:0000313" key="10">
    <source>
        <dbReference type="EMBL" id="QKS50570.1"/>
    </source>
</evidence>
<keyword evidence="10" id="KW-0614">Plasmid</keyword>
<dbReference type="GO" id="GO:0007165">
    <property type="term" value="P:signal transduction"/>
    <property type="evidence" value="ECO:0007669"/>
    <property type="project" value="UniProtKB-KW"/>
</dbReference>
<dbReference type="InterPro" id="IPR004090">
    <property type="entry name" value="Chemotax_Me-accpt_rcpt"/>
</dbReference>
<dbReference type="KEGG" id="aoz:HUE56_08545"/>
<proteinExistence type="inferred from homology"/>
<keyword evidence="2" id="KW-1003">Cell membrane</keyword>
<dbReference type="PROSITE" id="PS50192">
    <property type="entry name" value="T_SNARE"/>
    <property type="match status" value="1"/>
</dbReference>